<keyword evidence="7" id="KW-1185">Reference proteome</keyword>
<dbReference type="SUPFAM" id="SSF56801">
    <property type="entry name" value="Acetyl-CoA synthetase-like"/>
    <property type="match status" value="1"/>
</dbReference>
<comment type="caution">
    <text evidence="6">The sequence shown here is derived from an EMBL/GenBank/DDBJ whole genome shotgun (WGS) entry which is preliminary data.</text>
</comment>
<dbReference type="Pfam" id="PF13193">
    <property type="entry name" value="AMP-binding_C"/>
    <property type="match status" value="1"/>
</dbReference>
<protein>
    <submittedName>
        <fullName evidence="6">AMP-binding protein</fullName>
    </submittedName>
</protein>
<dbReference type="Proteomes" id="UP001142400">
    <property type="component" value="Unassembled WGS sequence"/>
</dbReference>
<dbReference type="InterPro" id="IPR000873">
    <property type="entry name" value="AMP-dep_synth/lig_dom"/>
</dbReference>
<dbReference type="RefSeq" id="WP_257636037.1">
    <property type="nucleotide sequence ID" value="NZ_JANIIC010000098.1"/>
</dbReference>
<dbReference type="AlphaFoldDB" id="A0A9X2RZ13"/>
<dbReference type="InterPro" id="IPR025110">
    <property type="entry name" value="AMP-bd_C"/>
</dbReference>
<dbReference type="InterPro" id="IPR045851">
    <property type="entry name" value="AMP-bd_C_sf"/>
</dbReference>
<organism evidence="6 7">
    <name type="scientific">Streptomyces malaysiensis subsp. samsunensis</name>
    <dbReference type="NCBI Taxonomy" id="459658"/>
    <lineage>
        <taxon>Bacteria</taxon>
        <taxon>Bacillati</taxon>
        <taxon>Actinomycetota</taxon>
        <taxon>Actinomycetes</taxon>
        <taxon>Kitasatosporales</taxon>
        <taxon>Streptomycetaceae</taxon>
        <taxon>Streptomyces</taxon>
        <taxon>Streptomyces violaceusniger group</taxon>
    </lineage>
</organism>
<dbReference type="Pfam" id="PF00501">
    <property type="entry name" value="AMP-binding"/>
    <property type="match status" value="1"/>
</dbReference>
<sequence length="527" mass="56116">MTTPAAAPARGFFEIAAGDRDAVALRLESETVTRGDLLDDAHRWSRLLQDDLDLQRGETVALLLRNGATFIAAQLAAEQIGLYLVPVNWHLTATEAAYLIGDSGARAVVTESALESLAVEGARLGGGLAPDRVVVVGGASDGLPAENLLARHPASAPMQRSAGSVQYYSSGTSGRPKGVHRALPTTTPDEAADARARQRFAQYDTDTGLPQVHLVVAPLYHPAPNLNALCALHLGQELVITTRFDAAETLSLIDRFGVTTTFMVPVMFHRLLDLDESIRDSFSGRSLQLVTHAGAPCPPELKQQMIQWWGPVLTEYYGCTEFGIATIITSEEALQKPGSAGRAAPGIQLEIRGSDGRPLPAGEPGTIYVSGGFDFTYSGAAGDLIPAEAPDAHDPFRTAGDIGHLDEDGYLYVGDRRSDLILSGGVNIYPAEVEAALVTEPSVADAVVIGVQDDEWGQRVVAVVQLKGGEEGGEPAATRLRSHLADRLARFKTPREFHFVDSVGRSSTGKINRPQIAALVAQRRPAS</sequence>
<gene>
    <name evidence="6" type="ORF">NQU54_44770</name>
</gene>
<dbReference type="Gene3D" id="3.40.50.12780">
    <property type="entry name" value="N-terminal domain of ligase-like"/>
    <property type="match status" value="1"/>
</dbReference>
<comment type="similarity">
    <text evidence="1">Belongs to the ATP-dependent AMP-binding enzyme family.</text>
</comment>
<evidence type="ECO:0000259" key="5">
    <source>
        <dbReference type="Pfam" id="PF13193"/>
    </source>
</evidence>
<feature type="domain" description="AMP-dependent synthetase/ligase" evidence="4">
    <location>
        <begin position="13"/>
        <end position="371"/>
    </location>
</feature>
<reference evidence="6" key="1">
    <citation type="submission" date="2022-06" db="EMBL/GenBank/DDBJ databases">
        <title>WGS of actinobacteria.</title>
        <authorList>
            <person name="Thawai C."/>
        </authorList>
    </citation>
    <scope>NUCLEOTIDE SEQUENCE</scope>
    <source>
        <strain evidence="6">DSM 42010</strain>
    </source>
</reference>
<feature type="domain" description="AMP-binding enzyme C-terminal" evidence="5">
    <location>
        <begin position="432"/>
        <end position="510"/>
    </location>
</feature>
<evidence type="ECO:0000256" key="1">
    <source>
        <dbReference type="ARBA" id="ARBA00006432"/>
    </source>
</evidence>
<keyword evidence="2" id="KW-0436">Ligase</keyword>
<evidence type="ECO:0000256" key="2">
    <source>
        <dbReference type="ARBA" id="ARBA00022598"/>
    </source>
</evidence>
<dbReference type="PANTHER" id="PTHR43201:SF5">
    <property type="entry name" value="MEDIUM-CHAIN ACYL-COA LIGASE ACSF2, MITOCHONDRIAL"/>
    <property type="match status" value="1"/>
</dbReference>
<evidence type="ECO:0000259" key="4">
    <source>
        <dbReference type="Pfam" id="PF00501"/>
    </source>
</evidence>
<dbReference type="GO" id="GO:0006631">
    <property type="term" value="P:fatty acid metabolic process"/>
    <property type="evidence" value="ECO:0007669"/>
    <property type="project" value="TreeGrafter"/>
</dbReference>
<dbReference type="InterPro" id="IPR042099">
    <property type="entry name" value="ANL_N_sf"/>
</dbReference>
<dbReference type="EMBL" id="JANIIC010000098">
    <property type="protein sequence ID" value="MCQ8835947.1"/>
    <property type="molecule type" value="Genomic_DNA"/>
</dbReference>
<evidence type="ECO:0000313" key="6">
    <source>
        <dbReference type="EMBL" id="MCQ8835947.1"/>
    </source>
</evidence>
<dbReference type="PANTHER" id="PTHR43201">
    <property type="entry name" value="ACYL-COA SYNTHETASE"/>
    <property type="match status" value="1"/>
</dbReference>
<proteinExistence type="inferred from homology"/>
<dbReference type="Gene3D" id="3.30.300.30">
    <property type="match status" value="1"/>
</dbReference>
<accession>A0A9X2RZ13</accession>
<evidence type="ECO:0000256" key="3">
    <source>
        <dbReference type="SAM" id="MobiDB-lite"/>
    </source>
</evidence>
<evidence type="ECO:0000313" key="7">
    <source>
        <dbReference type="Proteomes" id="UP001142400"/>
    </source>
</evidence>
<feature type="region of interest" description="Disordered" evidence="3">
    <location>
        <begin position="165"/>
        <end position="185"/>
    </location>
</feature>
<dbReference type="GO" id="GO:0031956">
    <property type="term" value="F:medium-chain fatty acid-CoA ligase activity"/>
    <property type="evidence" value="ECO:0007669"/>
    <property type="project" value="TreeGrafter"/>
</dbReference>
<name>A0A9X2RZ13_STRMQ</name>